<dbReference type="eggNOG" id="ENOG5031P3M">
    <property type="taxonomic scope" value="Bacteria"/>
</dbReference>
<evidence type="ECO:0008006" key="4">
    <source>
        <dbReference type="Google" id="ProtNLM"/>
    </source>
</evidence>
<feature type="signal peptide" evidence="1">
    <location>
        <begin position="1"/>
        <end position="31"/>
    </location>
</feature>
<dbReference type="Proteomes" id="UP000024942">
    <property type="component" value="Unassembled WGS sequence"/>
</dbReference>
<dbReference type="OrthoDB" id="7616673at2"/>
<evidence type="ECO:0000313" key="2">
    <source>
        <dbReference type="EMBL" id="KDA02132.1"/>
    </source>
</evidence>
<evidence type="ECO:0000256" key="1">
    <source>
        <dbReference type="SAM" id="SignalP"/>
    </source>
</evidence>
<protein>
    <recommendedName>
        <fullName evidence="4">Lipoprotein</fullName>
    </recommendedName>
</protein>
<comment type="caution">
    <text evidence="2">The sequence shown here is derived from an EMBL/GenBank/DDBJ whole genome shotgun (WGS) entry which is preliminary data.</text>
</comment>
<feature type="chain" id="PRO_5001572999" description="Lipoprotein" evidence="1">
    <location>
        <begin position="32"/>
        <end position="293"/>
    </location>
</feature>
<sequence length="293" mass="30748">MAYSRFALKAVSALIASGISALIGLAPYAHAEPACGLADAARYQNAIAAPTEEGSPAYFLRTAEAFIAACPDRFEVRDAHLVAARAALDSGRADVSAFHYDAALAAGAQLSPSARMDQAVVLMATGEQARSREARNLAVSGWLASLDATDAAKLASYKVSGGTIYSVRYTHPDPGLAVTALWMAVPTGTGLPSSILIRNAPQRAAWRSLREGTDVAELIVAERLSCRSAALLGEVTDDISLEDIDRGAISELAAYLGDPDTLHSTDKGEPIAACFSLNRMMHVPGQADTSMLR</sequence>
<dbReference type="PATRIC" id="fig|1280953.3.peg.2446"/>
<proteinExistence type="predicted"/>
<accession>A0A059G5K9</accession>
<evidence type="ECO:0000313" key="3">
    <source>
        <dbReference type="Proteomes" id="UP000024942"/>
    </source>
</evidence>
<reference evidence="2 3" key="1">
    <citation type="journal article" date="2014" name="Antonie Van Leeuwenhoek">
        <title>Hyphomonas beringensis sp. nov. and Hyphomonas chukchiensis sp. nov., isolated from surface seawater of the Bering Sea and Chukchi Sea.</title>
        <authorList>
            <person name="Li C."/>
            <person name="Lai Q."/>
            <person name="Li G."/>
            <person name="Dong C."/>
            <person name="Wang J."/>
            <person name="Liao Y."/>
            <person name="Shao Z."/>
        </authorList>
    </citation>
    <scope>NUCLEOTIDE SEQUENCE [LARGE SCALE GENOMIC DNA]</scope>
    <source>
        <strain evidence="2 3">SCH89</strain>
    </source>
</reference>
<dbReference type="RefSeq" id="WP_035538892.1">
    <property type="nucleotide sequence ID" value="NZ_ARYL01000017.1"/>
</dbReference>
<organism evidence="2 3">
    <name type="scientific">Hyphomonas oceanitis SCH89</name>
    <dbReference type="NCBI Taxonomy" id="1280953"/>
    <lineage>
        <taxon>Bacteria</taxon>
        <taxon>Pseudomonadati</taxon>
        <taxon>Pseudomonadota</taxon>
        <taxon>Alphaproteobacteria</taxon>
        <taxon>Hyphomonadales</taxon>
        <taxon>Hyphomonadaceae</taxon>
        <taxon>Hyphomonas</taxon>
    </lineage>
</organism>
<keyword evidence="1" id="KW-0732">Signal</keyword>
<keyword evidence="3" id="KW-1185">Reference proteome</keyword>
<name>A0A059G5K9_9PROT</name>
<dbReference type="EMBL" id="ARYL01000017">
    <property type="protein sequence ID" value="KDA02132.1"/>
    <property type="molecule type" value="Genomic_DNA"/>
</dbReference>
<dbReference type="AlphaFoldDB" id="A0A059G5K9"/>
<gene>
    <name evidence="2" type="ORF">HOC_12132</name>
</gene>